<gene>
    <name evidence="13" type="ORF">EF806_02710</name>
</gene>
<comment type="catalytic activity">
    <reaction evidence="11">
        <text>L-threonine + hydrogencarbonate + ATP = L-threonylcarbamoyladenylate + diphosphate + H2O</text>
        <dbReference type="Rhea" id="RHEA:36407"/>
        <dbReference type="ChEBI" id="CHEBI:15377"/>
        <dbReference type="ChEBI" id="CHEBI:17544"/>
        <dbReference type="ChEBI" id="CHEBI:30616"/>
        <dbReference type="ChEBI" id="CHEBI:33019"/>
        <dbReference type="ChEBI" id="CHEBI:57926"/>
        <dbReference type="ChEBI" id="CHEBI:73682"/>
        <dbReference type="EC" id="2.7.7.87"/>
    </reaction>
</comment>
<organism evidence="13 14">
    <name type="scientific">Methanoliparum thermophilum</name>
    <dbReference type="NCBI Taxonomy" id="2491083"/>
    <lineage>
        <taxon>Archaea</taxon>
        <taxon>Methanobacteriati</taxon>
        <taxon>Methanobacteriota</taxon>
        <taxon>Candidatus Methanoliparia</taxon>
        <taxon>Candidatus Methanoliparales</taxon>
        <taxon>Candidatus Methanoliparaceae</taxon>
        <taxon>Candidatus Methanoliparum</taxon>
    </lineage>
</organism>
<dbReference type="GO" id="GO:0006450">
    <property type="term" value="P:regulation of translational fidelity"/>
    <property type="evidence" value="ECO:0007669"/>
    <property type="project" value="TreeGrafter"/>
</dbReference>
<evidence type="ECO:0000313" key="13">
    <source>
        <dbReference type="EMBL" id="RZN64972.1"/>
    </source>
</evidence>
<keyword evidence="7" id="KW-0548">Nucleotidyltransferase</keyword>
<dbReference type="AlphaFoldDB" id="A0A520KSU5"/>
<accession>A0A520KSU5</accession>
<evidence type="ECO:0000256" key="11">
    <source>
        <dbReference type="ARBA" id="ARBA00048366"/>
    </source>
</evidence>
<evidence type="ECO:0000256" key="6">
    <source>
        <dbReference type="ARBA" id="ARBA00022694"/>
    </source>
</evidence>
<name>A0A520KSU5_METT2</name>
<proteinExistence type="inferred from homology"/>
<keyword evidence="8" id="KW-0547">Nucleotide-binding</keyword>
<evidence type="ECO:0000256" key="4">
    <source>
        <dbReference type="ARBA" id="ARBA00022490"/>
    </source>
</evidence>
<evidence type="ECO:0000313" key="14">
    <source>
        <dbReference type="Proteomes" id="UP000317158"/>
    </source>
</evidence>
<evidence type="ECO:0000256" key="8">
    <source>
        <dbReference type="ARBA" id="ARBA00022741"/>
    </source>
</evidence>
<dbReference type="GO" id="GO:0061710">
    <property type="term" value="F:L-threonylcarbamoyladenylate synthase"/>
    <property type="evidence" value="ECO:0007669"/>
    <property type="project" value="UniProtKB-EC"/>
</dbReference>
<dbReference type="GO" id="GO:0005524">
    <property type="term" value="F:ATP binding"/>
    <property type="evidence" value="ECO:0007669"/>
    <property type="project" value="UniProtKB-KW"/>
</dbReference>
<reference evidence="13 14" key="1">
    <citation type="journal article" date="2019" name="Nat. Microbiol.">
        <title>Wide diversity of methane and short-chain alkane metabolisms in uncultured archaea.</title>
        <authorList>
            <person name="Borrel G."/>
            <person name="Adam P.S."/>
            <person name="McKay L.J."/>
            <person name="Chen L.X."/>
            <person name="Sierra-Garcia I.N."/>
            <person name="Sieber C.M."/>
            <person name="Letourneur Q."/>
            <person name="Ghozlane A."/>
            <person name="Andersen G.L."/>
            <person name="Li W.J."/>
            <person name="Hallam S.J."/>
            <person name="Muyzer G."/>
            <person name="de Oliveira V.M."/>
            <person name="Inskeep W.P."/>
            <person name="Banfield J.F."/>
            <person name="Gribaldo S."/>
        </authorList>
    </citation>
    <scope>NUCLEOTIDE SEQUENCE [LARGE SCALE GENOMIC DNA]</scope>
    <source>
        <strain evidence="13">NM1a</strain>
    </source>
</reference>
<evidence type="ECO:0000256" key="5">
    <source>
        <dbReference type="ARBA" id="ARBA00022679"/>
    </source>
</evidence>
<comment type="caution">
    <text evidence="13">The sequence shown here is derived from an EMBL/GenBank/DDBJ whole genome shotgun (WGS) entry which is preliminary data.</text>
</comment>
<comment type="subcellular location">
    <subcellularLocation>
        <location evidence="1">Cytoplasm</location>
    </subcellularLocation>
</comment>
<dbReference type="GO" id="GO:0008033">
    <property type="term" value="P:tRNA processing"/>
    <property type="evidence" value="ECO:0007669"/>
    <property type="project" value="UniProtKB-KW"/>
</dbReference>
<dbReference type="Proteomes" id="UP000317158">
    <property type="component" value="Unassembled WGS sequence"/>
</dbReference>
<dbReference type="PANTHER" id="PTHR17490">
    <property type="entry name" value="SUA5"/>
    <property type="match status" value="1"/>
</dbReference>
<dbReference type="SUPFAM" id="SSF55821">
    <property type="entry name" value="YrdC/RibB"/>
    <property type="match status" value="1"/>
</dbReference>
<dbReference type="EMBL" id="RXIF01000004">
    <property type="protein sequence ID" value="RZN64972.1"/>
    <property type="molecule type" value="Genomic_DNA"/>
</dbReference>
<dbReference type="PANTHER" id="PTHR17490:SF16">
    <property type="entry name" value="THREONYLCARBAMOYL-AMP SYNTHASE"/>
    <property type="match status" value="1"/>
</dbReference>
<protein>
    <recommendedName>
        <fullName evidence="10">L-threonylcarbamoyladenylate synthase</fullName>
        <ecNumber evidence="3">2.7.7.87</ecNumber>
    </recommendedName>
    <alternativeName>
        <fullName evidence="10">L-threonylcarbamoyladenylate synthase</fullName>
    </alternativeName>
</protein>
<dbReference type="Pfam" id="PF01300">
    <property type="entry name" value="Sua5_yciO_yrdC"/>
    <property type="match status" value="1"/>
</dbReference>
<dbReference type="PROSITE" id="PS51163">
    <property type="entry name" value="YRDC"/>
    <property type="match status" value="1"/>
</dbReference>
<evidence type="ECO:0000256" key="9">
    <source>
        <dbReference type="ARBA" id="ARBA00022840"/>
    </source>
</evidence>
<sequence length="194" mass="21593">MKISVTIEDAINSLKRKKIVVYPTETVYGLGCDIYSKNAVKKIYEIKKRPFDKPLSIAVVDFDTIENFAFIPNRDILRILLSRPVTVILKKKKSVPDYITGGSDKVGIRLPQHPIAYDLIKKFGSPITSTSANISGENPPNSIDQIMLDIPYIDGGTVSGIPSTIVDLVDKRIVRSGIDDDFVKNVLKDFVKKI</sequence>
<keyword evidence="5" id="KW-0808">Transferase</keyword>
<evidence type="ECO:0000256" key="1">
    <source>
        <dbReference type="ARBA" id="ARBA00004496"/>
    </source>
</evidence>
<feature type="domain" description="YrdC-like" evidence="12">
    <location>
        <begin position="4"/>
        <end position="179"/>
    </location>
</feature>
<evidence type="ECO:0000256" key="2">
    <source>
        <dbReference type="ARBA" id="ARBA00007663"/>
    </source>
</evidence>
<dbReference type="Gene3D" id="3.90.870.10">
    <property type="entry name" value="DHBP synthase"/>
    <property type="match status" value="1"/>
</dbReference>
<keyword evidence="9" id="KW-0067">ATP-binding</keyword>
<dbReference type="InterPro" id="IPR017945">
    <property type="entry name" value="DHBP_synth_RibB-like_a/b_dom"/>
</dbReference>
<dbReference type="EC" id="2.7.7.87" evidence="3"/>
<dbReference type="GO" id="GO:0005737">
    <property type="term" value="C:cytoplasm"/>
    <property type="evidence" value="ECO:0007669"/>
    <property type="project" value="UniProtKB-SubCell"/>
</dbReference>
<keyword evidence="6" id="KW-0819">tRNA processing</keyword>
<dbReference type="NCBIfam" id="TIGR00057">
    <property type="entry name" value="L-threonylcarbamoyladenylate synthase"/>
    <property type="match status" value="1"/>
</dbReference>
<evidence type="ECO:0000259" key="12">
    <source>
        <dbReference type="PROSITE" id="PS51163"/>
    </source>
</evidence>
<evidence type="ECO:0000256" key="3">
    <source>
        <dbReference type="ARBA" id="ARBA00012584"/>
    </source>
</evidence>
<evidence type="ECO:0000256" key="7">
    <source>
        <dbReference type="ARBA" id="ARBA00022695"/>
    </source>
</evidence>
<dbReference type="GO" id="GO:0000049">
    <property type="term" value="F:tRNA binding"/>
    <property type="evidence" value="ECO:0007669"/>
    <property type="project" value="TreeGrafter"/>
</dbReference>
<dbReference type="GO" id="GO:0003725">
    <property type="term" value="F:double-stranded RNA binding"/>
    <property type="evidence" value="ECO:0007669"/>
    <property type="project" value="InterPro"/>
</dbReference>
<keyword evidence="4" id="KW-0963">Cytoplasm</keyword>
<dbReference type="InterPro" id="IPR006070">
    <property type="entry name" value="Sua5-like_dom"/>
</dbReference>
<evidence type="ECO:0000256" key="10">
    <source>
        <dbReference type="ARBA" id="ARBA00029774"/>
    </source>
</evidence>
<comment type="similarity">
    <text evidence="2">Belongs to the SUA5 family.</text>
</comment>
<dbReference type="InterPro" id="IPR050156">
    <property type="entry name" value="TC-AMP_synthase_SUA5"/>
</dbReference>